<gene>
    <name evidence="1" type="ORF">Fmac_008275</name>
</gene>
<name>A0ABD1MWW8_9FABA</name>
<evidence type="ECO:0000313" key="2">
    <source>
        <dbReference type="Proteomes" id="UP001603857"/>
    </source>
</evidence>
<reference evidence="1 2" key="1">
    <citation type="submission" date="2024-08" db="EMBL/GenBank/DDBJ databases">
        <title>Insights into the chromosomal genome structure of Flemingia macrophylla.</title>
        <authorList>
            <person name="Ding Y."/>
            <person name="Zhao Y."/>
            <person name="Bi W."/>
            <person name="Wu M."/>
            <person name="Zhao G."/>
            <person name="Gong Y."/>
            <person name="Li W."/>
            <person name="Zhang P."/>
        </authorList>
    </citation>
    <scope>NUCLEOTIDE SEQUENCE [LARGE SCALE GENOMIC DNA]</scope>
    <source>
        <strain evidence="1">DYQJB</strain>
        <tissue evidence="1">Leaf</tissue>
    </source>
</reference>
<accession>A0ABD1MWW8</accession>
<organism evidence="1 2">
    <name type="scientific">Flemingia macrophylla</name>
    <dbReference type="NCBI Taxonomy" id="520843"/>
    <lineage>
        <taxon>Eukaryota</taxon>
        <taxon>Viridiplantae</taxon>
        <taxon>Streptophyta</taxon>
        <taxon>Embryophyta</taxon>
        <taxon>Tracheophyta</taxon>
        <taxon>Spermatophyta</taxon>
        <taxon>Magnoliopsida</taxon>
        <taxon>eudicotyledons</taxon>
        <taxon>Gunneridae</taxon>
        <taxon>Pentapetalae</taxon>
        <taxon>rosids</taxon>
        <taxon>fabids</taxon>
        <taxon>Fabales</taxon>
        <taxon>Fabaceae</taxon>
        <taxon>Papilionoideae</taxon>
        <taxon>50 kb inversion clade</taxon>
        <taxon>NPAAA clade</taxon>
        <taxon>indigoferoid/millettioid clade</taxon>
        <taxon>Phaseoleae</taxon>
        <taxon>Flemingia</taxon>
    </lineage>
</organism>
<dbReference type="Proteomes" id="UP001603857">
    <property type="component" value="Unassembled WGS sequence"/>
</dbReference>
<sequence>MHDDFGRARTATFEENATLVLIENHDGFDHTILKGKKRSRRSARQLPRGLLLARMTLLPPDIEVSWRGGCLAPFSLLLKAHLSSFPISGKPICVFITETCVAM</sequence>
<evidence type="ECO:0000313" key="1">
    <source>
        <dbReference type="EMBL" id="KAL2340335.1"/>
    </source>
</evidence>
<dbReference type="AlphaFoldDB" id="A0ABD1MWW8"/>
<dbReference type="EMBL" id="JBGMDY010000003">
    <property type="protein sequence ID" value="KAL2340335.1"/>
    <property type="molecule type" value="Genomic_DNA"/>
</dbReference>
<keyword evidence="2" id="KW-1185">Reference proteome</keyword>
<proteinExistence type="predicted"/>
<protein>
    <submittedName>
        <fullName evidence="1">Uncharacterized protein</fullName>
    </submittedName>
</protein>
<comment type="caution">
    <text evidence="1">The sequence shown here is derived from an EMBL/GenBank/DDBJ whole genome shotgun (WGS) entry which is preliminary data.</text>
</comment>